<feature type="transmembrane region" description="Helical" evidence="5">
    <location>
        <begin position="7"/>
        <end position="26"/>
    </location>
</feature>
<keyword evidence="3 5" id="KW-1133">Transmembrane helix</keyword>
<proteinExistence type="predicted"/>
<dbReference type="PANTHER" id="PTHR23241:SF102">
    <property type="entry name" value="LD23009P"/>
    <property type="match status" value="1"/>
</dbReference>
<dbReference type="AlphaFoldDB" id="G8JQI5"/>
<dbReference type="InterPro" id="IPR025423">
    <property type="entry name" value="TMEM205-like"/>
</dbReference>
<dbReference type="FunCoup" id="G8JQI5">
    <property type="interactions" value="82"/>
</dbReference>
<dbReference type="InParanoid" id="G8JQI5"/>
<dbReference type="RefSeq" id="XP_003645135.1">
    <property type="nucleotide sequence ID" value="XM_003645087.1"/>
</dbReference>
<feature type="transmembrane region" description="Helical" evidence="5">
    <location>
        <begin position="132"/>
        <end position="151"/>
    </location>
</feature>
<evidence type="ECO:0000259" key="6">
    <source>
        <dbReference type="Pfam" id="PF13664"/>
    </source>
</evidence>
<gene>
    <name evidence="7" type="ordered locus">Ecym_2605</name>
</gene>
<dbReference type="HOGENOM" id="CLU_094297_2_0_1"/>
<feature type="domain" description="TMEM205-like" evidence="6">
    <location>
        <begin position="11"/>
        <end position="104"/>
    </location>
</feature>
<evidence type="ECO:0000256" key="2">
    <source>
        <dbReference type="ARBA" id="ARBA00022692"/>
    </source>
</evidence>
<evidence type="ECO:0000313" key="7">
    <source>
        <dbReference type="EMBL" id="AET38318.1"/>
    </source>
</evidence>
<keyword evidence="2 5" id="KW-0812">Transmembrane</keyword>
<dbReference type="Pfam" id="PF13664">
    <property type="entry name" value="DUF4149"/>
    <property type="match status" value="1"/>
</dbReference>
<dbReference type="Proteomes" id="UP000006790">
    <property type="component" value="Chromosome 2"/>
</dbReference>
<dbReference type="GO" id="GO:0016020">
    <property type="term" value="C:membrane"/>
    <property type="evidence" value="ECO:0007669"/>
    <property type="project" value="UniProtKB-SubCell"/>
</dbReference>
<evidence type="ECO:0000313" key="8">
    <source>
        <dbReference type="Proteomes" id="UP000006790"/>
    </source>
</evidence>
<evidence type="ECO:0000256" key="3">
    <source>
        <dbReference type="ARBA" id="ARBA00022989"/>
    </source>
</evidence>
<dbReference type="OMA" id="WLLPWTH"/>
<feature type="transmembrane region" description="Helical" evidence="5">
    <location>
        <begin position="68"/>
        <end position="93"/>
    </location>
</feature>
<dbReference type="InterPro" id="IPR053009">
    <property type="entry name" value="Xanthocillin_Biosynth-Assoc"/>
</dbReference>
<evidence type="ECO:0000256" key="5">
    <source>
        <dbReference type="SAM" id="Phobius"/>
    </source>
</evidence>
<name>G8JQI5_ERECY</name>
<accession>G8JQI5</accession>
<dbReference type="eggNOG" id="ENOG502S0PF">
    <property type="taxonomic scope" value="Eukaryota"/>
</dbReference>
<dbReference type="KEGG" id="erc:Ecym_2605"/>
<dbReference type="PANTHER" id="PTHR23241">
    <property type="entry name" value="LATE EMBRYOGENESIS ABUNDANT PLANTS LEA-RELATED"/>
    <property type="match status" value="1"/>
</dbReference>
<dbReference type="GeneID" id="11470734"/>
<keyword evidence="4 5" id="KW-0472">Membrane</keyword>
<organism evidence="7 8">
    <name type="scientific">Eremothecium cymbalariae (strain CBS 270.75 / DBVPG 7215 / KCTC 17166 / NRRL Y-17582)</name>
    <name type="common">Yeast</name>
    <dbReference type="NCBI Taxonomy" id="931890"/>
    <lineage>
        <taxon>Eukaryota</taxon>
        <taxon>Fungi</taxon>
        <taxon>Dikarya</taxon>
        <taxon>Ascomycota</taxon>
        <taxon>Saccharomycotina</taxon>
        <taxon>Saccharomycetes</taxon>
        <taxon>Saccharomycetales</taxon>
        <taxon>Saccharomycetaceae</taxon>
        <taxon>Eremothecium</taxon>
    </lineage>
</organism>
<evidence type="ECO:0000256" key="4">
    <source>
        <dbReference type="ARBA" id="ARBA00023136"/>
    </source>
</evidence>
<comment type="subcellular location">
    <subcellularLocation>
        <location evidence="1">Membrane</location>
    </subcellularLocation>
</comment>
<dbReference type="OrthoDB" id="1641132at2759"/>
<protein>
    <recommendedName>
        <fullName evidence="6">TMEM205-like domain-containing protein</fullName>
    </recommendedName>
</protein>
<sequence length="157" mass="17229">MRLLKPAFHLLFYSFSFGGSTFYSYVASPIAYKALDIDSFSTLQQNVFPLFFKFQTAYPLILAATGPVALTSGAMTSLATASVTGAVNSFWLLPWTQRIKKERKALAEKSSGDELEARDAPLRKEFGKAHGLSLLFNMIHVISMASYGVILSKSLSS</sequence>
<evidence type="ECO:0000256" key="1">
    <source>
        <dbReference type="ARBA" id="ARBA00004370"/>
    </source>
</evidence>
<reference evidence="8" key="1">
    <citation type="journal article" date="2012" name="G3 (Bethesda)">
        <title>Pichia sorbitophila, an interspecies yeast hybrid reveals early steps of genome resolution following polyploidization.</title>
        <authorList>
            <person name="Leh Louis V."/>
            <person name="Despons L."/>
            <person name="Friedrich A."/>
            <person name="Martin T."/>
            <person name="Durrens P."/>
            <person name="Casaregola S."/>
            <person name="Neuveglise C."/>
            <person name="Fairhead C."/>
            <person name="Marck C."/>
            <person name="Cruz J.A."/>
            <person name="Straub M.L."/>
            <person name="Kugler V."/>
            <person name="Sacerdot C."/>
            <person name="Uzunov Z."/>
            <person name="Thierry A."/>
            <person name="Weiss S."/>
            <person name="Bleykasten C."/>
            <person name="De Montigny J."/>
            <person name="Jacques N."/>
            <person name="Jung P."/>
            <person name="Lemaire M."/>
            <person name="Mallet S."/>
            <person name="Morel G."/>
            <person name="Richard G.F."/>
            <person name="Sarkar A."/>
            <person name="Savel G."/>
            <person name="Schacherer J."/>
            <person name="Seret M.L."/>
            <person name="Talla E."/>
            <person name="Samson G."/>
            <person name="Jubin C."/>
            <person name="Poulain J."/>
            <person name="Vacherie B."/>
            <person name="Barbe V."/>
            <person name="Pelletier E."/>
            <person name="Sherman D.J."/>
            <person name="Westhof E."/>
            <person name="Weissenbach J."/>
            <person name="Baret P.V."/>
            <person name="Wincker P."/>
            <person name="Gaillardin C."/>
            <person name="Dujon B."/>
            <person name="Souciet J.L."/>
        </authorList>
    </citation>
    <scope>NUCLEOTIDE SEQUENCE [LARGE SCALE GENOMIC DNA]</scope>
    <source>
        <strain evidence="8">CBS 270.75 / DBVPG 7215 / KCTC 17166 / NRRL Y-17582</strain>
    </source>
</reference>
<dbReference type="EMBL" id="CP002498">
    <property type="protein sequence ID" value="AET38318.1"/>
    <property type="molecule type" value="Genomic_DNA"/>
</dbReference>
<keyword evidence="8" id="KW-1185">Reference proteome</keyword>